<gene>
    <name evidence="3" type="ORF">BJI67_11265</name>
</gene>
<evidence type="ECO:0000256" key="1">
    <source>
        <dbReference type="SAM" id="MobiDB-lite"/>
    </source>
</evidence>
<accession>A0A1D8KCB2</accession>
<evidence type="ECO:0000313" key="3">
    <source>
        <dbReference type="EMBL" id="AOV18590.1"/>
    </source>
</evidence>
<organism evidence="3 4">
    <name type="scientific">Acidihalobacter aeolianus</name>
    <dbReference type="NCBI Taxonomy" id="2792603"/>
    <lineage>
        <taxon>Bacteria</taxon>
        <taxon>Pseudomonadati</taxon>
        <taxon>Pseudomonadota</taxon>
        <taxon>Gammaproteobacteria</taxon>
        <taxon>Chromatiales</taxon>
        <taxon>Ectothiorhodospiraceae</taxon>
        <taxon>Acidihalobacter</taxon>
    </lineage>
</organism>
<feature type="chain" id="PRO_5009109849" description="Glycine-zipper-containing OmpA-like membrane domain-containing protein" evidence="2">
    <location>
        <begin position="22"/>
        <end position="168"/>
    </location>
</feature>
<dbReference type="KEGG" id="aaeo:BJI67_11265"/>
<dbReference type="AlphaFoldDB" id="A0A1D8KCB2"/>
<keyword evidence="4" id="KW-1185">Reference proteome</keyword>
<dbReference type="PROSITE" id="PS51257">
    <property type="entry name" value="PROKAR_LIPOPROTEIN"/>
    <property type="match status" value="1"/>
</dbReference>
<keyword evidence="2" id="KW-0732">Signal</keyword>
<evidence type="ECO:0000256" key="2">
    <source>
        <dbReference type="SAM" id="SignalP"/>
    </source>
</evidence>
<proteinExistence type="predicted"/>
<dbReference type="RefSeq" id="WP_070074114.1">
    <property type="nucleotide sequence ID" value="NZ_CP017448.1"/>
</dbReference>
<feature type="signal peptide" evidence="2">
    <location>
        <begin position="1"/>
        <end position="21"/>
    </location>
</feature>
<protein>
    <recommendedName>
        <fullName evidence="5">Glycine-zipper-containing OmpA-like membrane domain-containing protein</fullName>
    </recommendedName>
</protein>
<reference evidence="3 4" key="1">
    <citation type="submission" date="2016-09" db="EMBL/GenBank/DDBJ databases">
        <title>Acidihalobacter prosperus V6 (DSM14174).</title>
        <authorList>
            <person name="Khaleque H.N."/>
            <person name="Ramsay J.P."/>
            <person name="Murphy R.J.T."/>
            <person name="Kaksonen A.H."/>
            <person name="Boxall N.J."/>
            <person name="Watkin E.L.J."/>
        </authorList>
    </citation>
    <scope>NUCLEOTIDE SEQUENCE [LARGE SCALE GENOMIC DNA]</scope>
    <source>
        <strain evidence="3 4">V6</strain>
    </source>
</reference>
<feature type="region of interest" description="Disordered" evidence="1">
    <location>
        <begin position="143"/>
        <end position="168"/>
    </location>
</feature>
<evidence type="ECO:0000313" key="4">
    <source>
        <dbReference type="Proteomes" id="UP000095342"/>
    </source>
</evidence>
<name>A0A1D8KCB2_9GAMM</name>
<sequence length="168" mass="17044">MKRASMMLVLAAGGMLLGGCATLPQGPTVAVMPGPGKPFDRFRYDDTVCRQYARAQVGGNPNEIAQQQVISGAVVGGALGALGGILFGGGEDGGDMARSMAGAGVLMGSAVGASAAQQSLRTLQGRYNVAYMQCMYAKGNAVPGYPPPHYTPPPPPSYPPPPPPPGAQ</sequence>
<dbReference type="Proteomes" id="UP000095342">
    <property type="component" value="Chromosome"/>
</dbReference>
<evidence type="ECO:0008006" key="5">
    <source>
        <dbReference type="Google" id="ProtNLM"/>
    </source>
</evidence>
<dbReference type="EMBL" id="CP017448">
    <property type="protein sequence ID" value="AOV18590.1"/>
    <property type="molecule type" value="Genomic_DNA"/>
</dbReference>
<feature type="compositionally biased region" description="Pro residues" evidence="1">
    <location>
        <begin position="144"/>
        <end position="168"/>
    </location>
</feature>